<sequence length="232" mass="26835">MMTPKRKHDFISVVIPCYNASRYIQDCLDGLAKQTYQQFEAIIVDDGSEDRSEETVKQWMKQRSPFFPIVYSKLPRNTGFAGALTVGYFLSAGEYIAVHDADDISHPERLEKQLSFLRQHPNIALVGTNYAAFPDGHFERQTPANWLAYGRDIRRVYAEGKHCICHGTIMFRGEVFDRLGGPTRRIHGAEDYEFIVKFLNVKLEIDNLPEILYYYRSHPKQRSRQFYQKGGG</sequence>
<keyword evidence="6" id="KW-1185">Reference proteome</keyword>
<dbReference type="SUPFAM" id="SSF53448">
    <property type="entry name" value="Nucleotide-diphospho-sugar transferases"/>
    <property type="match status" value="1"/>
</dbReference>
<dbReference type="PANTHER" id="PTHR43685:SF5">
    <property type="entry name" value="GLYCOSYLTRANSFERASE EPSE-RELATED"/>
    <property type="match status" value="1"/>
</dbReference>
<evidence type="ECO:0000256" key="3">
    <source>
        <dbReference type="ARBA" id="ARBA00022679"/>
    </source>
</evidence>
<reference evidence="5 6" key="1">
    <citation type="submission" date="2016-02" db="EMBL/GenBank/DDBJ databases">
        <title>Complete genome sequence of Geobacillus subterraneus KCTC 3922T.</title>
        <authorList>
            <person name="Lee D.-W."/>
            <person name="Lee Y.-J."/>
            <person name="Lee S.-J."/>
            <person name="Park G.-S."/>
            <person name="Lee S.-J."/>
            <person name="Shin J.-H."/>
        </authorList>
    </citation>
    <scope>NUCLEOTIDE SEQUENCE [LARGE SCALE GENOMIC DNA]</scope>
    <source>
        <strain evidence="5 6">KCTC 3922</strain>
    </source>
</reference>
<gene>
    <name evidence="5" type="ORF">GS3922_06085</name>
</gene>
<name>A0ABM6AAT0_9BACL</name>
<protein>
    <submittedName>
        <fullName evidence="5">Glycosyl transferase</fullName>
    </submittedName>
</protein>
<evidence type="ECO:0000313" key="5">
    <source>
        <dbReference type="EMBL" id="AMX83285.1"/>
    </source>
</evidence>
<dbReference type="InterPro" id="IPR050834">
    <property type="entry name" value="Glycosyltransf_2"/>
</dbReference>
<dbReference type="PANTHER" id="PTHR43685">
    <property type="entry name" value="GLYCOSYLTRANSFERASE"/>
    <property type="match status" value="1"/>
</dbReference>
<keyword evidence="2" id="KW-0328">Glycosyltransferase</keyword>
<comment type="similarity">
    <text evidence="1">Belongs to the glycosyltransferase 2 family.</text>
</comment>
<keyword evidence="3 5" id="KW-0808">Transferase</keyword>
<evidence type="ECO:0000256" key="2">
    <source>
        <dbReference type="ARBA" id="ARBA00022676"/>
    </source>
</evidence>
<dbReference type="InterPro" id="IPR029044">
    <property type="entry name" value="Nucleotide-diphossugar_trans"/>
</dbReference>
<dbReference type="CDD" id="cd00761">
    <property type="entry name" value="Glyco_tranf_GTA_type"/>
    <property type="match status" value="1"/>
</dbReference>
<organism evidence="5 6">
    <name type="scientific">Geobacillus subterraneus</name>
    <dbReference type="NCBI Taxonomy" id="129338"/>
    <lineage>
        <taxon>Bacteria</taxon>
        <taxon>Bacillati</taxon>
        <taxon>Bacillota</taxon>
        <taxon>Bacilli</taxon>
        <taxon>Bacillales</taxon>
        <taxon>Anoxybacillaceae</taxon>
        <taxon>Geobacillus</taxon>
    </lineage>
</organism>
<dbReference type="InterPro" id="IPR001173">
    <property type="entry name" value="Glyco_trans_2-like"/>
</dbReference>
<evidence type="ECO:0000256" key="1">
    <source>
        <dbReference type="ARBA" id="ARBA00006739"/>
    </source>
</evidence>
<evidence type="ECO:0000313" key="6">
    <source>
        <dbReference type="Proteomes" id="UP000076226"/>
    </source>
</evidence>
<dbReference type="EMBL" id="CP014342">
    <property type="protein sequence ID" value="AMX83285.1"/>
    <property type="molecule type" value="Genomic_DNA"/>
</dbReference>
<dbReference type="Pfam" id="PF00535">
    <property type="entry name" value="Glycos_transf_2"/>
    <property type="match status" value="1"/>
</dbReference>
<evidence type="ECO:0000259" key="4">
    <source>
        <dbReference type="Pfam" id="PF00535"/>
    </source>
</evidence>
<dbReference type="Proteomes" id="UP000076226">
    <property type="component" value="Chromosome"/>
</dbReference>
<dbReference type="Gene3D" id="3.90.550.10">
    <property type="entry name" value="Spore Coat Polysaccharide Biosynthesis Protein SpsA, Chain A"/>
    <property type="match status" value="1"/>
</dbReference>
<proteinExistence type="inferred from homology"/>
<dbReference type="GO" id="GO:0016740">
    <property type="term" value="F:transferase activity"/>
    <property type="evidence" value="ECO:0007669"/>
    <property type="project" value="UniProtKB-KW"/>
</dbReference>
<accession>A0ABM6AAT0</accession>
<feature type="domain" description="Glycosyltransferase 2-like" evidence="4">
    <location>
        <begin position="12"/>
        <end position="179"/>
    </location>
</feature>